<evidence type="ECO:0000313" key="2">
    <source>
        <dbReference type="EMBL" id="KAJ8018336.1"/>
    </source>
</evidence>
<dbReference type="EMBL" id="JAIZAY010000431">
    <property type="protein sequence ID" value="KAJ8018336.1"/>
    <property type="molecule type" value="Genomic_DNA"/>
</dbReference>
<dbReference type="AlphaFoldDB" id="A0A9Q1B8Y2"/>
<keyword evidence="3" id="KW-1185">Reference proteome</keyword>
<reference evidence="2" key="1">
    <citation type="submission" date="2021-10" db="EMBL/GenBank/DDBJ databases">
        <title>Tropical sea cucumber genome reveals ecological adaptation and Cuvierian tubules defense mechanism.</title>
        <authorList>
            <person name="Chen T."/>
        </authorList>
    </citation>
    <scope>NUCLEOTIDE SEQUENCE</scope>
    <source>
        <strain evidence="2">Nanhai2018</strain>
        <tissue evidence="2">Muscle</tissue>
    </source>
</reference>
<dbReference type="PANTHER" id="PTHR47331">
    <property type="entry name" value="PHD-TYPE DOMAIN-CONTAINING PROTEIN"/>
    <property type="match status" value="1"/>
</dbReference>
<evidence type="ECO:0000256" key="1">
    <source>
        <dbReference type="SAM" id="MobiDB-lite"/>
    </source>
</evidence>
<sequence>MQDVVVASLDQTEDASSVASRGSRHSVVSTSSVTRMKEARIKSELARISVAQLQQAQQLDRERLECERKAQLFKVKCESERAEAEAKMWMAEVLAELEDTNRIRQAYIEPKVDLPSVTVPKPKFSTESWQPNPYAPEWNSDNHHPKSKTTIPDSVPPAGLAEPMETHNLGSGPDANASYIFEGMLHSLNMPHPGIITFDGNPSCYWNFMDSFETNVEARVKDDKMRLTYLIQFCKGKARESI</sequence>
<accession>A0A9Q1B8Y2</accession>
<gene>
    <name evidence="2" type="ORF">HOLleu_43728</name>
</gene>
<name>A0A9Q1B8Y2_HOLLE</name>
<evidence type="ECO:0000313" key="3">
    <source>
        <dbReference type="Proteomes" id="UP001152320"/>
    </source>
</evidence>
<organism evidence="2 3">
    <name type="scientific">Holothuria leucospilota</name>
    <name type="common">Black long sea cucumber</name>
    <name type="synonym">Mertensiothuria leucospilota</name>
    <dbReference type="NCBI Taxonomy" id="206669"/>
    <lineage>
        <taxon>Eukaryota</taxon>
        <taxon>Metazoa</taxon>
        <taxon>Echinodermata</taxon>
        <taxon>Eleutherozoa</taxon>
        <taxon>Echinozoa</taxon>
        <taxon>Holothuroidea</taxon>
        <taxon>Aspidochirotacea</taxon>
        <taxon>Aspidochirotida</taxon>
        <taxon>Holothuriidae</taxon>
        <taxon>Holothuria</taxon>
    </lineage>
</organism>
<feature type="region of interest" description="Disordered" evidence="1">
    <location>
        <begin position="1"/>
        <end position="31"/>
    </location>
</feature>
<protein>
    <submittedName>
        <fullName evidence="2">Uncharacterized protein</fullName>
    </submittedName>
</protein>
<dbReference type="Proteomes" id="UP001152320">
    <property type="component" value="Unassembled WGS sequence"/>
</dbReference>
<proteinExistence type="predicted"/>
<comment type="caution">
    <text evidence="2">The sequence shown here is derived from an EMBL/GenBank/DDBJ whole genome shotgun (WGS) entry which is preliminary data.</text>
</comment>